<evidence type="ECO:0000256" key="5">
    <source>
        <dbReference type="ARBA" id="ARBA00047278"/>
    </source>
</evidence>
<dbReference type="InterPro" id="IPR045850">
    <property type="entry name" value="TRM2_met"/>
</dbReference>
<dbReference type="PROSITE" id="PS51687">
    <property type="entry name" value="SAM_MT_RNA_M5U"/>
    <property type="match status" value="1"/>
</dbReference>
<dbReference type="InterPro" id="IPR030391">
    <property type="entry name" value="MeTrfase_TrmA_CS"/>
</dbReference>
<comment type="catalytic activity">
    <reaction evidence="5">
        <text>uridine(54) in tRNA + S-adenosyl-L-methionine = 5-methyluridine(54) in tRNA + S-adenosyl-L-homocysteine + H(+)</text>
        <dbReference type="Rhea" id="RHEA:42712"/>
        <dbReference type="Rhea" id="RHEA-COMP:10167"/>
        <dbReference type="Rhea" id="RHEA-COMP:10193"/>
        <dbReference type="ChEBI" id="CHEBI:15378"/>
        <dbReference type="ChEBI" id="CHEBI:57856"/>
        <dbReference type="ChEBI" id="CHEBI:59789"/>
        <dbReference type="ChEBI" id="CHEBI:65315"/>
        <dbReference type="ChEBI" id="CHEBI:74447"/>
        <dbReference type="EC" id="2.1.1.35"/>
    </reaction>
    <physiologicalReaction direction="left-to-right" evidence="5">
        <dbReference type="Rhea" id="RHEA:42713"/>
    </physiologicalReaction>
</comment>
<dbReference type="InterPro" id="IPR029063">
    <property type="entry name" value="SAM-dependent_MTases_sf"/>
</dbReference>
<dbReference type="Gene3D" id="2.40.50.1070">
    <property type="match status" value="1"/>
</dbReference>
<dbReference type="SUPFAM" id="SSF54928">
    <property type="entry name" value="RNA-binding domain, RBD"/>
    <property type="match status" value="1"/>
</dbReference>
<evidence type="ECO:0000256" key="1">
    <source>
        <dbReference type="ARBA" id="ARBA00022603"/>
    </source>
</evidence>
<reference evidence="10" key="1">
    <citation type="submission" date="2020-04" db="EMBL/GenBank/DDBJ databases">
        <authorList>
            <person name="Neveu A P."/>
        </authorList>
    </citation>
    <scope>NUCLEOTIDE SEQUENCE</scope>
    <source>
        <tissue evidence="10">Whole embryo</tissue>
    </source>
</reference>
<proteinExistence type="evidence at transcript level"/>
<dbReference type="PROSITE" id="PS50102">
    <property type="entry name" value="RRM"/>
    <property type="match status" value="1"/>
</dbReference>
<dbReference type="PANTHER" id="PTHR45904:SF2">
    <property type="entry name" value="TRNA (URACIL-5-)-METHYLTRANSFERASE HOMOLOG A"/>
    <property type="match status" value="1"/>
</dbReference>
<dbReference type="Pfam" id="PF05958">
    <property type="entry name" value="tRNA_U5-meth_tr"/>
    <property type="match status" value="1"/>
</dbReference>
<keyword evidence="2 7" id="KW-0808">Transferase</keyword>
<keyword evidence="1 7" id="KW-0489">Methyltransferase</keyword>
<keyword evidence="3 7" id="KW-0949">S-adenosyl-L-methionine</keyword>
<dbReference type="SUPFAM" id="SSF53335">
    <property type="entry name" value="S-adenosyl-L-methionine-dependent methyltransferases"/>
    <property type="match status" value="1"/>
</dbReference>
<dbReference type="InterPro" id="IPR012677">
    <property type="entry name" value="Nucleotide-bd_a/b_plait_sf"/>
</dbReference>
<dbReference type="Pfam" id="PF00076">
    <property type="entry name" value="RRM_1"/>
    <property type="match status" value="1"/>
</dbReference>
<protein>
    <recommendedName>
        <fullName evidence="4">tRNA (uracil(54)-C(5))-methyltransferase</fullName>
        <ecNumber evidence="4">2.1.1.35</ecNumber>
    </recommendedName>
</protein>
<feature type="region of interest" description="Disordered" evidence="8">
    <location>
        <begin position="692"/>
        <end position="721"/>
    </location>
</feature>
<feature type="active site" description="Nucleophile" evidence="7">
    <location>
        <position position="533"/>
    </location>
</feature>
<feature type="domain" description="RRM" evidence="9">
    <location>
        <begin position="34"/>
        <end position="108"/>
    </location>
</feature>
<evidence type="ECO:0000256" key="3">
    <source>
        <dbReference type="ARBA" id="ARBA00022691"/>
    </source>
</evidence>
<evidence type="ECO:0000259" key="9">
    <source>
        <dbReference type="PROSITE" id="PS50102"/>
    </source>
</evidence>
<feature type="compositionally biased region" description="Basic and acidic residues" evidence="8">
    <location>
        <begin position="615"/>
        <end position="625"/>
    </location>
</feature>
<name>A0A6F9DVR1_9ASCI</name>
<evidence type="ECO:0000313" key="10">
    <source>
        <dbReference type="EMBL" id="CAB3267261.1"/>
    </source>
</evidence>
<feature type="binding site" evidence="7">
    <location>
        <position position="453"/>
    </location>
    <ligand>
        <name>S-adenosyl-L-methionine</name>
        <dbReference type="ChEBI" id="CHEBI:59789"/>
    </ligand>
</feature>
<keyword evidence="6" id="KW-0694">RNA-binding</keyword>
<dbReference type="InterPro" id="IPR010280">
    <property type="entry name" value="U5_MeTrfase_fam"/>
</dbReference>
<dbReference type="Gene3D" id="3.40.50.150">
    <property type="entry name" value="Vaccinia Virus protein VP39"/>
    <property type="match status" value="1"/>
</dbReference>
<dbReference type="AlphaFoldDB" id="A0A6F9DVR1"/>
<organism evidence="10">
    <name type="scientific">Phallusia mammillata</name>
    <dbReference type="NCBI Taxonomy" id="59560"/>
    <lineage>
        <taxon>Eukaryota</taxon>
        <taxon>Metazoa</taxon>
        <taxon>Chordata</taxon>
        <taxon>Tunicata</taxon>
        <taxon>Ascidiacea</taxon>
        <taxon>Phlebobranchia</taxon>
        <taxon>Ascidiidae</taxon>
        <taxon>Phallusia</taxon>
    </lineage>
</organism>
<feature type="region of interest" description="Disordered" evidence="8">
    <location>
        <begin position="105"/>
        <end position="142"/>
    </location>
</feature>
<evidence type="ECO:0000256" key="2">
    <source>
        <dbReference type="ARBA" id="ARBA00022679"/>
    </source>
</evidence>
<gene>
    <name evidence="10" type="primary">Trmt2a</name>
</gene>
<dbReference type="InterPro" id="IPR035979">
    <property type="entry name" value="RBD_domain_sf"/>
</dbReference>
<evidence type="ECO:0000256" key="8">
    <source>
        <dbReference type="SAM" id="MobiDB-lite"/>
    </source>
</evidence>
<dbReference type="GO" id="GO:0032259">
    <property type="term" value="P:methylation"/>
    <property type="evidence" value="ECO:0007669"/>
    <property type="project" value="UniProtKB-KW"/>
</dbReference>
<feature type="binding site" evidence="7">
    <location>
        <position position="505"/>
    </location>
    <ligand>
        <name>S-adenosyl-L-methionine</name>
        <dbReference type="ChEBI" id="CHEBI:59789"/>
    </ligand>
</feature>
<feature type="compositionally biased region" description="Polar residues" evidence="8">
    <location>
        <begin position="692"/>
        <end position="701"/>
    </location>
</feature>
<feature type="region of interest" description="Disordered" evidence="8">
    <location>
        <begin position="593"/>
        <end position="625"/>
    </location>
</feature>
<dbReference type="GO" id="GO:0030697">
    <property type="term" value="F:tRNA (uracil(54)-C5)-methyltransferase activity, S-adenosyl methionine-dependent"/>
    <property type="evidence" value="ECO:0007669"/>
    <property type="project" value="UniProtKB-EC"/>
</dbReference>
<comment type="similarity">
    <text evidence="7">Belongs to the class I-like SAM-binding methyltransferase superfamily. RNA M5U methyltransferase family.</text>
</comment>
<evidence type="ECO:0000256" key="6">
    <source>
        <dbReference type="PROSITE-ProRule" id="PRU00176"/>
    </source>
</evidence>
<dbReference type="EMBL" id="LR791399">
    <property type="protein sequence ID" value="CAB3267261.1"/>
    <property type="molecule type" value="mRNA"/>
</dbReference>
<dbReference type="Gene3D" id="3.30.70.330">
    <property type="match status" value="1"/>
</dbReference>
<accession>A0A6F9DVR1</accession>
<comment type="caution">
    <text evidence="7">Lacks conserved residue(s) required for the propagation of feature annotation.</text>
</comment>
<dbReference type="PROSITE" id="PS01231">
    <property type="entry name" value="TRMA_2"/>
    <property type="match status" value="1"/>
</dbReference>
<sequence>MEVPKTEEVTDVESGTEKQEYDYTKADRFTSEIFKIVVSNLPKHFGYGECKKLLTKKLKLKPHKISVVHHTCRGFITFKSEKDKLEAIDKLNGYVLKGKTLEVKNAPPKADAMSQRRPPSEAPEKKKRKLNDSNLDNKDGLTPEEVMKHNVIPWHKMPYKEQLLNKEQAVRSTLSMIRRQMGSIKNLDLEVFRWIMQWKNTTGLCCPMRPILPSPVEDKYRNKCSFTVGKDAAGNIMTGFRLGKYRDQDCAVGSPVCLRHISDKMKQITASFNEYVLQSKHKVHDLFDHTGYWKQIVVREAVDQSVMVIVRMCQQDLSDEDLKTEQTAIAKHFAASGIDVDTLLFQTIGNHNKGFDADAGPVAIVTGKGVIYEKLFDLKFQISSTAFFQCNTLAAEVLYKSAQDMVLKSIINATEYSEDETDYKETILLDICCGTGTIGLTLARYVKRVIGIEMSDVAVEDAKINAKLNSIDNAEFHCGKAEDILPNIVQPYLKSQTHNIVAVVDPPRCGLHQKVIRTIRQCLSIKKLVFISCSLEQAKNNFLDLCRPQSKRLVGLAFKPLLAQPLDLFPHTKHTEVVVLFERIQPLSKNTLTTANTQPSKAVSEEQLTKPVSPVKKEGTESDLENVYKRSSTEDNTTFSEQKDVEMDTILTEARLNDMPKTEIVPVDANLENEPNTTLCMSTNSVSAVNIQSQKSVQTANAEEPTEEVTTDEMHKQDDLS</sequence>
<dbReference type="EC" id="2.1.1.35" evidence="4"/>
<dbReference type="PANTHER" id="PTHR45904">
    <property type="entry name" value="TRNA (URACIL-5-)-METHYLTRANSFERASE"/>
    <property type="match status" value="1"/>
</dbReference>
<dbReference type="GO" id="GO:0003723">
    <property type="term" value="F:RNA binding"/>
    <property type="evidence" value="ECO:0007669"/>
    <property type="project" value="UniProtKB-UniRule"/>
</dbReference>
<feature type="binding site" evidence="7">
    <location>
        <position position="389"/>
    </location>
    <ligand>
        <name>S-adenosyl-L-methionine</name>
        <dbReference type="ChEBI" id="CHEBI:59789"/>
    </ligand>
</feature>
<dbReference type="CDD" id="cd02440">
    <property type="entry name" value="AdoMet_MTases"/>
    <property type="match status" value="1"/>
</dbReference>
<dbReference type="GO" id="GO:0006396">
    <property type="term" value="P:RNA processing"/>
    <property type="evidence" value="ECO:0007669"/>
    <property type="project" value="InterPro"/>
</dbReference>
<evidence type="ECO:0000256" key="7">
    <source>
        <dbReference type="PROSITE-ProRule" id="PRU01024"/>
    </source>
</evidence>
<dbReference type="InterPro" id="IPR000504">
    <property type="entry name" value="RRM_dom"/>
</dbReference>
<feature type="compositionally biased region" description="Basic and acidic residues" evidence="8">
    <location>
        <begin position="712"/>
        <end position="721"/>
    </location>
</feature>
<evidence type="ECO:0000256" key="4">
    <source>
        <dbReference type="ARBA" id="ARBA00033763"/>
    </source>
</evidence>